<sequence length="181" mass="19273">MFQAKPVEVQTSNFGGSQGTLFNDSQTASGFPKSEGGVFINPQNPIQQMDIYAGWCVDAMNTTYRMSDGSTKLINRGSVQEPSPNMTRVTLNANEIITQICGFAGNYPYYQKSLLIQTTLVITDTTTGKIRTIGPLGGQNGLADGQFFSVSNPLALAGFETAGSSQIGISGLSIIKSNLVE</sequence>
<reference evidence="2" key="1">
    <citation type="submission" date="2023-03" db="EMBL/GenBank/DDBJ databases">
        <title>Massive genome expansion in bonnet fungi (Mycena s.s.) driven by repeated elements and novel gene families across ecological guilds.</title>
        <authorList>
            <consortium name="Lawrence Berkeley National Laboratory"/>
            <person name="Harder C.B."/>
            <person name="Miyauchi S."/>
            <person name="Viragh M."/>
            <person name="Kuo A."/>
            <person name="Thoen E."/>
            <person name="Andreopoulos B."/>
            <person name="Lu D."/>
            <person name="Skrede I."/>
            <person name="Drula E."/>
            <person name="Henrissat B."/>
            <person name="Morin E."/>
            <person name="Kohler A."/>
            <person name="Barry K."/>
            <person name="LaButti K."/>
            <person name="Morin E."/>
            <person name="Salamov A."/>
            <person name="Lipzen A."/>
            <person name="Mereny Z."/>
            <person name="Hegedus B."/>
            <person name="Baldrian P."/>
            <person name="Stursova M."/>
            <person name="Weitz H."/>
            <person name="Taylor A."/>
            <person name="Grigoriev I.V."/>
            <person name="Nagy L.G."/>
            <person name="Martin F."/>
            <person name="Kauserud H."/>
        </authorList>
    </citation>
    <scope>NUCLEOTIDE SEQUENCE</scope>
    <source>
        <strain evidence="2">9284</strain>
    </source>
</reference>
<dbReference type="EMBL" id="JARKIF010000015">
    <property type="protein sequence ID" value="KAJ7622084.1"/>
    <property type="molecule type" value="Genomic_DNA"/>
</dbReference>
<protein>
    <recommendedName>
        <fullName evidence="1">Jacalin-type lectin domain-containing protein</fullName>
    </recommendedName>
</protein>
<name>A0AAD7BIC2_9AGAR</name>
<dbReference type="AlphaFoldDB" id="A0AAD7BIC2"/>
<proteinExistence type="predicted"/>
<evidence type="ECO:0000313" key="2">
    <source>
        <dbReference type="EMBL" id="KAJ7622084.1"/>
    </source>
</evidence>
<dbReference type="SUPFAM" id="SSF51101">
    <property type="entry name" value="Mannose-binding lectins"/>
    <property type="match status" value="1"/>
</dbReference>
<dbReference type="InterPro" id="IPR001229">
    <property type="entry name" value="Jacalin-like_lectin_dom"/>
</dbReference>
<dbReference type="Pfam" id="PF01419">
    <property type="entry name" value="Jacalin"/>
    <property type="match status" value="1"/>
</dbReference>
<gene>
    <name evidence="2" type="ORF">FB45DRAFT_121627</name>
</gene>
<keyword evidence="3" id="KW-1185">Reference proteome</keyword>
<feature type="domain" description="Jacalin-type lectin" evidence="1">
    <location>
        <begin position="14"/>
        <end position="160"/>
    </location>
</feature>
<evidence type="ECO:0000259" key="1">
    <source>
        <dbReference type="Pfam" id="PF01419"/>
    </source>
</evidence>
<accession>A0AAD7BIC2</accession>
<dbReference type="Gene3D" id="2.100.10.30">
    <property type="entry name" value="Jacalin-like lectin domain"/>
    <property type="match status" value="1"/>
</dbReference>
<dbReference type="InterPro" id="IPR036404">
    <property type="entry name" value="Jacalin-like_lectin_dom_sf"/>
</dbReference>
<evidence type="ECO:0000313" key="3">
    <source>
        <dbReference type="Proteomes" id="UP001221142"/>
    </source>
</evidence>
<dbReference type="Proteomes" id="UP001221142">
    <property type="component" value="Unassembled WGS sequence"/>
</dbReference>
<comment type="caution">
    <text evidence="2">The sequence shown here is derived from an EMBL/GenBank/DDBJ whole genome shotgun (WGS) entry which is preliminary data.</text>
</comment>
<organism evidence="2 3">
    <name type="scientific">Roridomyces roridus</name>
    <dbReference type="NCBI Taxonomy" id="1738132"/>
    <lineage>
        <taxon>Eukaryota</taxon>
        <taxon>Fungi</taxon>
        <taxon>Dikarya</taxon>
        <taxon>Basidiomycota</taxon>
        <taxon>Agaricomycotina</taxon>
        <taxon>Agaricomycetes</taxon>
        <taxon>Agaricomycetidae</taxon>
        <taxon>Agaricales</taxon>
        <taxon>Marasmiineae</taxon>
        <taxon>Mycenaceae</taxon>
        <taxon>Roridomyces</taxon>
    </lineage>
</organism>